<keyword evidence="2" id="KW-1185">Reference proteome</keyword>
<sequence>MAEYSLASDEPSPEIPEAFFLCSLCMMLSLRRRMASRFLRGEKEMQRWIIGNQMLPCLSVSM</sequence>
<dbReference type="AlphaFoldDB" id="D6TK55"/>
<dbReference type="STRING" id="485913.Krac_7438"/>
<comment type="caution">
    <text evidence="1">The sequence shown here is derived from an EMBL/GenBank/DDBJ whole genome shotgun (WGS) entry which is preliminary data.</text>
</comment>
<accession>D6TK55</accession>
<gene>
    <name evidence="1" type="ORF">Krac_7438</name>
</gene>
<evidence type="ECO:0000313" key="2">
    <source>
        <dbReference type="Proteomes" id="UP000004508"/>
    </source>
</evidence>
<name>D6TK55_KTERA</name>
<dbReference type="EMBL" id="ADVG01000002">
    <property type="protein sequence ID" value="EFH86155.1"/>
    <property type="molecule type" value="Genomic_DNA"/>
</dbReference>
<reference evidence="1 2" key="1">
    <citation type="journal article" date="2011" name="Stand. Genomic Sci.">
        <title>Non-contiguous finished genome sequence and contextual data of the filamentous soil bacterium Ktedonobacter racemifer type strain (SOSP1-21).</title>
        <authorList>
            <person name="Chang Y.J."/>
            <person name="Land M."/>
            <person name="Hauser L."/>
            <person name="Chertkov O."/>
            <person name="Del Rio T.G."/>
            <person name="Nolan M."/>
            <person name="Copeland A."/>
            <person name="Tice H."/>
            <person name="Cheng J.F."/>
            <person name="Lucas S."/>
            <person name="Han C."/>
            <person name="Goodwin L."/>
            <person name="Pitluck S."/>
            <person name="Ivanova N."/>
            <person name="Ovchinikova G."/>
            <person name="Pati A."/>
            <person name="Chen A."/>
            <person name="Palaniappan K."/>
            <person name="Mavromatis K."/>
            <person name="Liolios K."/>
            <person name="Brettin T."/>
            <person name="Fiebig A."/>
            <person name="Rohde M."/>
            <person name="Abt B."/>
            <person name="Goker M."/>
            <person name="Detter J.C."/>
            <person name="Woyke T."/>
            <person name="Bristow J."/>
            <person name="Eisen J.A."/>
            <person name="Markowitz V."/>
            <person name="Hugenholtz P."/>
            <person name="Kyrpides N.C."/>
            <person name="Klenk H.P."/>
            <person name="Lapidus A."/>
        </authorList>
    </citation>
    <scope>NUCLEOTIDE SEQUENCE [LARGE SCALE GENOMIC DNA]</scope>
    <source>
        <strain evidence="2">DSM 44963</strain>
    </source>
</reference>
<evidence type="ECO:0000313" key="1">
    <source>
        <dbReference type="EMBL" id="EFH86155.1"/>
    </source>
</evidence>
<dbReference type="InParanoid" id="D6TK55"/>
<protein>
    <submittedName>
        <fullName evidence="1">Uncharacterized protein</fullName>
    </submittedName>
</protein>
<proteinExistence type="predicted"/>
<organism evidence="1 2">
    <name type="scientific">Ktedonobacter racemifer DSM 44963</name>
    <dbReference type="NCBI Taxonomy" id="485913"/>
    <lineage>
        <taxon>Bacteria</taxon>
        <taxon>Bacillati</taxon>
        <taxon>Chloroflexota</taxon>
        <taxon>Ktedonobacteria</taxon>
        <taxon>Ktedonobacterales</taxon>
        <taxon>Ktedonobacteraceae</taxon>
        <taxon>Ktedonobacter</taxon>
    </lineage>
</organism>
<dbReference type="Proteomes" id="UP000004508">
    <property type="component" value="Unassembled WGS sequence"/>
</dbReference>